<dbReference type="RefSeq" id="WP_013181777.1">
    <property type="nucleotide sequence ID" value="NC_014225.1"/>
</dbReference>
<evidence type="ECO:0000313" key="1">
    <source>
        <dbReference type="EMBL" id="ADI38058.1"/>
    </source>
</evidence>
<dbReference type="KEGG" id="wch:wcw_0691"/>
<reference evidence="1 2" key="1">
    <citation type="journal article" date="2010" name="PLoS ONE">
        <title>The Waddlia genome: a window into chlamydial biology.</title>
        <authorList>
            <person name="Bertelli C."/>
            <person name="Collyn F."/>
            <person name="Croxatto A."/>
            <person name="Ruckert C."/>
            <person name="Polkinghorne A."/>
            <person name="Kebbi-Beghdadi C."/>
            <person name="Goesmann A."/>
            <person name="Vaughan L."/>
            <person name="Greub G."/>
        </authorList>
    </citation>
    <scope>NUCLEOTIDE SEQUENCE [LARGE SCALE GENOMIC DNA]</scope>
    <source>
        <strain evidence="2">ATCC VR-1470 / WSU 86-1044</strain>
    </source>
</reference>
<dbReference type="EMBL" id="CP001928">
    <property type="protein sequence ID" value="ADI38058.1"/>
    <property type="molecule type" value="Genomic_DNA"/>
</dbReference>
<dbReference type="Proteomes" id="UP000001505">
    <property type="component" value="Chromosome"/>
</dbReference>
<evidence type="ECO:0000313" key="2">
    <source>
        <dbReference type="Proteomes" id="UP000001505"/>
    </source>
</evidence>
<proteinExistence type="predicted"/>
<sequence>MNWEKIHELADQMVENQRSHLLKLGRQVIPSLTSEDVLQPNDYPELEENPVFRYEEGILAGLQGLQMALKSLDKSA</sequence>
<dbReference type="eggNOG" id="COG0590">
    <property type="taxonomic scope" value="Bacteria"/>
</dbReference>
<dbReference type="OrthoDB" id="21678at2"/>
<keyword evidence="2" id="KW-1185">Reference proteome</keyword>
<dbReference type="HOGENOM" id="CLU_177583_0_0_0"/>
<organism evidence="1 2">
    <name type="scientific">Waddlia chondrophila (strain ATCC VR-1470 / WSU 86-1044)</name>
    <dbReference type="NCBI Taxonomy" id="716544"/>
    <lineage>
        <taxon>Bacteria</taxon>
        <taxon>Pseudomonadati</taxon>
        <taxon>Chlamydiota</taxon>
        <taxon>Chlamydiia</taxon>
        <taxon>Parachlamydiales</taxon>
        <taxon>Waddliaceae</taxon>
        <taxon>Waddlia</taxon>
    </lineage>
</organism>
<gene>
    <name evidence="1" type="ordered locus">wcw_0691</name>
</gene>
<dbReference type="AlphaFoldDB" id="D6YV97"/>
<protein>
    <submittedName>
        <fullName evidence="1">Uncharacterized protein</fullName>
    </submittedName>
</protein>
<accession>D6YV97</accession>
<dbReference type="STRING" id="716544.wcw_0691"/>
<name>D6YV97_WADCW</name>